<reference evidence="1 2" key="1">
    <citation type="journal article" date="2019" name="Genome Biol. Evol.">
        <title>Day and night: Metabolic profiles and evolutionary relationships of six axenic non-marine cyanobacteria.</title>
        <authorList>
            <person name="Will S.E."/>
            <person name="Henke P."/>
            <person name="Boedeker C."/>
            <person name="Huang S."/>
            <person name="Brinkmann H."/>
            <person name="Rohde M."/>
            <person name="Jarek M."/>
            <person name="Friedl T."/>
            <person name="Seufert S."/>
            <person name="Schumacher M."/>
            <person name="Overmann J."/>
            <person name="Neumann-Schaal M."/>
            <person name="Petersen J."/>
        </authorList>
    </citation>
    <scope>NUCLEOTIDE SEQUENCE [LARGE SCALE GENOMIC DNA]</scope>
    <source>
        <strain evidence="1 2">PCC 6912</strain>
    </source>
</reference>
<dbReference type="RefSeq" id="WP_016875540.1">
    <property type="nucleotide sequence ID" value="NZ_AJLN01000100.1"/>
</dbReference>
<dbReference type="AlphaFoldDB" id="A0A3S0ZVN0"/>
<comment type="caution">
    <text evidence="1">The sequence shown here is derived from an EMBL/GenBank/DDBJ whole genome shotgun (WGS) entry which is preliminary data.</text>
</comment>
<name>A0A3S0ZVN0_CHLFR</name>
<keyword evidence="2" id="KW-1185">Reference proteome</keyword>
<gene>
    <name evidence="1" type="ORF">PCC6912_15030</name>
</gene>
<evidence type="ECO:0000313" key="2">
    <source>
        <dbReference type="Proteomes" id="UP000268857"/>
    </source>
</evidence>
<dbReference type="EMBL" id="RSCJ01000004">
    <property type="protein sequence ID" value="RUR84608.1"/>
    <property type="molecule type" value="Genomic_DNA"/>
</dbReference>
<dbReference type="STRING" id="211165.GCA_000317285_03902"/>
<protein>
    <submittedName>
        <fullName evidence="1">Uncharacterized protein</fullName>
    </submittedName>
</protein>
<proteinExistence type="predicted"/>
<sequence length="51" mass="5902">MKSNYLDTQSDDKSRLISAQARLLMSRSRHKLQNRQQTMLHRAASELGIDT</sequence>
<evidence type="ECO:0000313" key="1">
    <source>
        <dbReference type="EMBL" id="RUR84608.1"/>
    </source>
</evidence>
<organism evidence="1 2">
    <name type="scientific">Chlorogloeopsis fritschii PCC 6912</name>
    <dbReference type="NCBI Taxonomy" id="211165"/>
    <lineage>
        <taxon>Bacteria</taxon>
        <taxon>Bacillati</taxon>
        <taxon>Cyanobacteriota</taxon>
        <taxon>Cyanophyceae</taxon>
        <taxon>Nostocales</taxon>
        <taxon>Chlorogloeopsidaceae</taxon>
        <taxon>Chlorogloeopsis</taxon>
    </lineage>
</organism>
<dbReference type="Proteomes" id="UP000268857">
    <property type="component" value="Unassembled WGS sequence"/>
</dbReference>
<accession>A0A3S0ZVN0</accession>